<dbReference type="InterPro" id="IPR001040">
    <property type="entry name" value="TIF_eIF_4E"/>
</dbReference>
<name>A0A3N4IQR5_ASCIM</name>
<dbReference type="STRING" id="1160509.A0A3N4IQR5"/>
<dbReference type="InterPro" id="IPR023398">
    <property type="entry name" value="TIF_eIF4e-like"/>
</dbReference>
<comment type="similarity">
    <text evidence="1">Belongs to the eukaryotic initiation factor 4E family.</text>
</comment>
<dbReference type="OrthoDB" id="590761at2759"/>
<feature type="region of interest" description="Disordered" evidence="2">
    <location>
        <begin position="1"/>
        <end position="48"/>
    </location>
</feature>
<organism evidence="3 4">
    <name type="scientific">Ascobolus immersus RN42</name>
    <dbReference type="NCBI Taxonomy" id="1160509"/>
    <lineage>
        <taxon>Eukaryota</taxon>
        <taxon>Fungi</taxon>
        <taxon>Dikarya</taxon>
        <taxon>Ascomycota</taxon>
        <taxon>Pezizomycotina</taxon>
        <taxon>Pezizomycetes</taxon>
        <taxon>Pezizales</taxon>
        <taxon>Ascobolaceae</taxon>
        <taxon>Ascobolus</taxon>
    </lineage>
</organism>
<dbReference type="Proteomes" id="UP000275078">
    <property type="component" value="Unassembled WGS sequence"/>
</dbReference>
<evidence type="ECO:0000256" key="1">
    <source>
        <dbReference type="RuleBase" id="RU004374"/>
    </source>
</evidence>
<dbReference type="PROSITE" id="PS00813">
    <property type="entry name" value="IF4E"/>
    <property type="match status" value="1"/>
</dbReference>
<dbReference type="Gene3D" id="3.30.760.10">
    <property type="entry name" value="RNA Cap, Translation Initiation Factor Eif4e"/>
    <property type="match status" value="1"/>
</dbReference>
<keyword evidence="1" id="KW-0694">RNA-binding</keyword>
<sequence>MDSNPIWTRRSNVSKLSLSMSGDNSSKSYGPPSATKSRGGDSSTRQFLPFNNATPLVIPSPTAASAFGLGSGAFATFGSSLKTPKTPGDTTPSLLRGEGANSLLKKPSLSSVSELPQPHPLKYTWVVWYRSPGSKFQDYEKSTQKIASFSTVEEFWSVYCHLRKPNALPHVSDYHFFKKGIRPVWEDDANRAGGKWILRLKKGVSTRFWEELLLAIIGEQFAEATEDLCGAVLSIRNNEDVLSVWTRVDGPTCLKIKQTIMRKLNLPADTAMLFKSHAASIEAVNNKTTTGTTNSASTPSTNTSSQ</sequence>
<keyword evidence="1" id="KW-0648">Protein biosynthesis</keyword>
<keyword evidence="1" id="KW-0396">Initiation factor</keyword>
<dbReference type="EMBL" id="ML119647">
    <property type="protein sequence ID" value="RPA87088.1"/>
    <property type="molecule type" value="Genomic_DNA"/>
</dbReference>
<dbReference type="GO" id="GO:0000340">
    <property type="term" value="F:RNA 7-methylguanosine cap binding"/>
    <property type="evidence" value="ECO:0007669"/>
    <property type="project" value="TreeGrafter"/>
</dbReference>
<dbReference type="SUPFAM" id="SSF55418">
    <property type="entry name" value="eIF4e-like"/>
    <property type="match status" value="1"/>
</dbReference>
<dbReference type="GO" id="GO:0003743">
    <property type="term" value="F:translation initiation factor activity"/>
    <property type="evidence" value="ECO:0007669"/>
    <property type="project" value="UniProtKB-KW"/>
</dbReference>
<evidence type="ECO:0000256" key="2">
    <source>
        <dbReference type="SAM" id="MobiDB-lite"/>
    </source>
</evidence>
<dbReference type="Pfam" id="PF01652">
    <property type="entry name" value="IF4E"/>
    <property type="match status" value="1"/>
</dbReference>
<evidence type="ECO:0000313" key="3">
    <source>
        <dbReference type="EMBL" id="RPA87088.1"/>
    </source>
</evidence>
<dbReference type="GO" id="GO:0016281">
    <property type="term" value="C:eukaryotic translation initiation factor 4F complex"/>
    <property type="evidence" value="ECO:0007669"/>
    <property type="project" value="TreeGrafter"/>
</dbReference>
<protein>
    <submittedName>
        <fullName evidence="3">IF4E-domain-containing protein</fullName>
    </submittedName>
</protein>
<proteinExistence type="inferred from homology"/>
<gene>
    <name evidence="3" type="ORF">BJ508DRAFT_203488</name>
</gene>
<dbReference type="AlphaFoldDB" id="A0A3N4IQR5"/>
<reference evidence="3 4" key="1">
    <citation type="journal article" date="2018" name="Nat. Ecol. Evol.">
        <title>Pezizomycetes genomes reveal the molecular basis of ectomycorrhizal truffle lifestyle.</title>
        <authorList>
            <person name="Murat C."/>
            <person name="Payen T."/>
            <person name="Noel B."/>
            <person name="Kuo A."/>
            <person name="Morin E."/>
            <person name="Chen J."/>
            <person name="Kohler A."/>
            <person name="Krizsan K."/>
            <person name="Balestrini R."/>
            <person name="Da Silva C."/>
            <person name="Montanini B."/>
            <person name="Hainaut M."/>
            <person name="Levati E."/>
            <person name="Barry K.W."/>
            <person name="Belfiori B."/>
            <person name="Cichocki N."/>
            <person name="Clum A."/>
            <person name="Dockter R.B."/>
            <person name="Fauchery L."/>
            <person name="Guy J."/>
            <person name="Iotti M."/>
            <person name="Le Tacon F."/>
            <person name="Lindquist E.A."/>
            <person name="Lipzen A."/>
            <person name="Malagnac F."/>
            <person name="Mello A."/>
            <person name="Molinier V."/>
            <person name="Miyauchi S."/>
            <person name="Poulain J."/>
            <person name="Riccioni C."/>
            <person name="Rubini A."/>
            <person name="Sitrit Y."/>
            <person name="Splivallo R."/>
            <person name="Traeger S."/>
            <person name="Wang M."/>
            <person name="Zifcakova L."/>
            <person name="Wipf D."/>
            <person name="Zambonelli A."/>
            <person name="Paolocci F."/>
            <person name="Nowrousian M."/>
            <person name="Ottonello S."/>
            <person name="Baldrian P."/>
            <person name="Spatafora J.W."/>
            <person name="Henrissat B."/>
            <person name="Nagy L.G."/>
            <person name="Aury J.M."/>
            <person name="Wincker P."/>
            <person name="Grigoriev I.V."/>
            <person name="Bonfante P."/>
            <person name="Martin F.M."/>
        </authorList>
    </citation>
    <scope>NUCLEOTIDE SEQUENCE [LARGE SCALE GENOMIC DNA]</scope>
    <source>
        <strain evidence="3 4">RN42</strain>
    </source>
</reference>
<dbReference type="PANTHER" id="PTHR11960:SF18">
    <property type="entry name" value="EUKARYOTIC TRANSLATION INITIATION FACTOR 4E HOMOLOGOUS PROTEIN, ISOFORM B"/>
    <property type="match status" value="1"/>
</dbReference>
<keyword evidence="4" id="KW-1185">Reference proteome</keyword>
<evidence type="ECO:0000313" key="4">
    <source>
        <dbReference type="Proteomes" id="UP000275078"/>
    </source>
</evidence>
<accession>A0A3N4IQR5</accession>
<feature type="region of interest" description="Disordered" evidence="2">
    <location>
        <begin position="285"/>
        <end position="306"/>
    </location>
</feature>
<dbReference type="PANTHER" id="PTHR11960">
    <property type="entry name" value="EUKARYOTIC TRANSLATION INITIATION FACTOR 4E RELATED"/>
    <property type="match status" value="1"/>
</dbReference>
<dbReference type="InterPro" id="IPR019770">
    <property type="entry name" value="TIF_eIF_4E_CS"/>
</dbReference>